<dbReference type="GO" id="GO:0032259">
    <property type="term" value="P:methylation"/>
    <property type="evidence" value="ECO:0007669"/>
    <property type="project" value="UniProtKB-KW"/>
</dbReference>
<accession>A0A1I5KEN7</accession>
<dbReference type="Proteomes" id="UP000182400">
    <property type="component" value="Unassembled WGS sequence"/>
</dbReference>
<protein>
    <submittedName>
        <fullName evidence="2">Methyltransferase, FkbM family</fullName>
    </submittedName>
</protein>
<dbReference type="NCBIfam" id="TIGR01444">
    <property type="entry name" value="fkbM_fam"/>
    <property type="match status" value="1"/>
</dbReference>
<sequence length="436" mass="48442">MSGYPSAEHLAGHELVAGSSYKLPIMLPDAETCEVCFRFDPHGTIDPEQGLLLRDGARLTVLRQIARYPAMLRLLQGAAIPCDYSVLERQVGDEVYIFGAHQVGVLLARLFQARGGRVRAFLDNDERKHGAIIEGIPVQGFDRSTMAPGALVVLGSGRYSETIRVDLATKGWINVMTMQAFLAAIDAPYITEDSFRNYHSVLFNQASAFVSAFLCLEDERSREVYDGLIRMRLELDNAAASIRSDFRLEYIEPDFIEAQDIRFYVDAGAYDGDTLARLESRLGAAQNAYLFEPEQRAFEACQRRFADRKTVKVLQAAMSETPCWIPAPRANSCDVLGQLAAGDVQPMADVAGLPLDEVAVGAVSLIKLDIEGAEGSALRGARQVLLRERPKLCVCAYHRSDDLWRLIDTVLALRGDYRVGVRHYSDIIDDTTLYFY</sequence>
<dbReference type="AlphaFoldDB" id="A0A1I5KEN7"/>
<dbReference type="OrthoDB" id="5329963at2"/>
<dbReference type="EMBL" id="FOWP01000002">
    <property type="protein sequence ID" value="SFO83061.1"/>
    <property type="molecule type" value="Genomic_DNA"/>
</dbReference>
<name>A0A1I5KEN7_9GAMM</name>
<dbReference type="Gene3D" id="3.40.50.150">
    <property type="entry name" value="Vaccinia Virus protein VP39"/>
    <property type="match status" value="1"/>
</dbReference>
<dbReference type="GO" id="GO:0008168">
    <property type="term" value="F:methyltransferase activity"/>
    <property type="evidence" value="ECO:0007669"/>
    <property type="project" value="UniProtKB-KW"/>
</dbReference>
<feature type="domain" description="Methyltransferase FkbM" evidence="1">
    <location>
        <begin position="266"/>
        <end position="402"/>
    </location>
</feature>
<gene>
    <name evidence="2" type="ORF">SAMN05216601_102406</name>
</gene>
<keyword evidence="2" id="KW-0808">Transferase</keyword>
<proteinExistence type="predicted"/>
<dbReference type="Pfam" id="PF05050">
    <property type="entry name" value="Methyltransf_21"/>
    <property type="match status" value="1"/>
</dbReference>
<organism evidence="2 3">
    <name type="scientific">Ectopseudomonas composti</name>
    <dbReference type="NCBI Taxonomy" id="658457"/>
    <lineage>
        <taxon>Bacteria</taxon>
        <taxon>Pseudomonadati</taxon>
        <taxon>Pseudomonadota</taxon>
        <taxon>Gammaproteobacteria</taxon>
        <taxon>Pseudomonadales</taxon>
        <taxon>Pseudomonadaceae</taxon>
        <taxon>Ectopseudomonas</taxon>
    </lineage>
</organism>
<keyword evidence="2" id="KW-0489">Methyltransferase</keyword>
<evidence type="ECO:0000313" key="3">
    <source>
        <dbReference type="Proteomes" id="UP000182400"/>
    </source>
</evidence>
<dbReference type="RefSeq" id="WP_083413235.1">
    <property type="nucleotide sequence ID" value="NZ_FOWP01000002.1"/>
</dbReference>
<dbReference type="Gene3D" id="3.40.50.720">
    <property type="entry name" value="NAD(P)-binding Rossmann-like Domain"/>
    <property type="match status" value="1"/>
</dbReference>
<reference evidence="2 3" key="1">
    <citation type="submission" date="2016-10" db="EMBL/GenBank/DDBJ databases">
        <authorList>
            <person name="de Groot N.N."/>
        </authorList>
    </citation>
    <scope>NUCLEOTIDE SEQUENCE [LARGE SCALE GENOMIC DNA]</scope>
    <source>
        <strain evidence="2 3">CCUG 59231</strain>
    </source>
</reference>
<dbReference type="STRING" id="658457.SAMN05216601_102406"/>
<evidence type="ECO:0000259" key="1">
    <source>
        <dbReference type="Pfam" id="PF05050"/>
    </source>
</evidence>
<dbReference type="SUPFAM" id="SSF53335">
    <property type="entry name" value="S-adenosyl-L-methionine-dependent methyltransferases"/>
    <property type="match status" value="1"/>
</dbReference>
<evidence type="ECO:0000313" key="2">
    <source>
        <dbReference type="EMBL" id="SFO83061.1"/>
    </source>
</evidence>
<dbReference type="InterPro" id="IPR029063">
    <property type="entry name" value="SAM-dependent_MTases_sf"/>
</dbReference>
<dbReference type="InterPro" id="IPR006342">
    <property type="entry name" value="FkbM_mtfrase"/>
</dbReference>